<comment type="caution">
    <text evidence="2">The sequence shown here is derived from an EMBL/GenBank/DDBJ whole genome shotgun (WGS) entry which is preliminary data.</text>
</comment>
<protein>
    <submittedName>
        <fullName evidence="2">Uncharacterized protein</fullName>
    </submittedName>
</protein>
<dbReference type="AlphaFoldDB" id="A0ABD0LIQ0"/>
<evidence type="ECO:0000313" key="3">
    <source>
        <dbReference type="Proteomes" id="UP001519460"/>
    </source>
</evidence>
<reference evidence="2 3" key="1">
    <citation type="journal article" date="2023" name="Sci. Data">
        <title>Genome assembly of the Korean intertidal mud-creeper Batillaria attramentaria.</title>
        <authorList>
            <person name="Patra A.K."/>
            <person name="Ho P.T."/>
            <person name="Jun S."/>
            <person name="Lee S.J."/>
            <person name="Kim Y."/>
            <person name="Won Y.J."/>
        </authorList>
    </citation>
    <scope>NUCLEOTIDE SEQUENCE [LARGE SCALE GENOMIC DNA]</scope>
    <source>
        <strain evidence="2">Wonlab-2016</strain>
    </source>
</reference>
<evidence type="ECO:0000256" key="1">
    <source>
        <dbReference type="SAM" id="MobiDB-lite"/>
    </source>
</evidence>
<name>A0ABD0LIQ0_9CAEN</name>
<accession>A0ABD0LIQ0</accession>
<feature type="region of interest" description="Disordered" evidence="1">
    <location>
        <begin position="16"/>
        <end position="35"/>
    </location>
</feature>
<sequence>MRSSLQSRVHTSLKGLFPSLPEASSNPGFGQTQEAASHWDTVSISRLYLALSPSQSLSALGPGFITATVPLLARGGSVGSVPIRLRQPHPPAPASIATSHALALMSSHLSNRQN</sequence>
<gene>
    <name evidence="2" type="ORF">BaRGS_00009708</name>
</gene>
<evidence type="ECO:0000313" key="2">
    <source>
        <dbReference type="EMBL" id="KAK7499161.1"/>
    </source>
</evidence>
<keyword evidence="3" id="KW-1185">Reference proteome</keyword>
<dbReference type="EMBL" id="JACVVK020000046">
    <property type="protein sequence ID" value="KAK7499161.1"/>
    <property type="molecule type" value="Genomic_DNA"/>
</dbReference>
<organism evidence="2 3">
    <name type="scientific">Batillaria attramentaria</name>
    <dbReference type="NCBI Taxonomy" id="370345"/>
    <lineage>
        <taxon>Eukaryota</taxon>
        <taxon>Metazoa</taxon>
        <taxon>Spiralia</taxon>
        <taxon>Lophotrochozoa</taxon>
        <taxon>Mollusca</taxon>
        <taxon>Gastropoda</taxon>
        <taxon>Caenogastropoda</taxon>
        <taxon>Sorbeoconcha</taxon>
        <taxon>Cerithioidea</taxon>
        <taxon>Batillariidae</taxon>
        <taxon>Batillaria</taxon>
    </lineage>
</organism>
<dbReference type="Proteomes" id="UP001519460">
    <property type="component" value="Unassembled WGS sequence"/>
</dbReference>
<proteinExistence type="predicted"/>
<feature type="compositionally biased region" description="Polar residues" evidence="1">
    <location>
        <begin position="22"/>
        <end position="35"/>
    </location>
</feature>